<protein>
    <submittedName>
        <fullName evidence="3">von Willebrand factor type A</fullName>
    </submittedName>
</protein>
<dbReference type="SMART" id="SM00327">
    <property type="entry name" value="VWA"/>
    <property type="match status" value="1"/>
</dbReference>
<evidence type="ECO:0000313" key="4">
    <source>
        <dbReference type="Proteomes" id="UP000002710"/>
    </source>
</evidence>
<organism evidence="3 4">
    <name type="scientific">Oleidesulfovibrio alaskensis (strain ATCC BAA-1058 / DSM 17464 / G20)</name>
    <name type="common">Desulfovibrio alaskensis</name>
    <dbReference type="NCBI Taxonomy" id="207559"/>
    <lineage>
        <taxon>Bacteria</taxon>
        <taxon>Pseudomonadati</taxon>
        <taxon>Thermodesulfobacteriota</taxon>
        <taxon>Desulfovibrionia</taxon>
        <taxon>Desulfovibrionales</taxon>
        <taxon>Desulfovibrionaceae</taxon>
        <taxon>Oleidesulfovibrio</taxon>
    </lineage>
</organism>
<dbReference type="InterPro" id="IPR036465">
    <property type="entry name" value="vWFA_dom_sf"/>
</dbReference>
<dbReference type="PANTHER" id="PTHR41248">
    <property type="entry name" value="NORD PROTEIN"/>
    <property type="match status" value="1"/>
</dbReference>
<feature type="compositionally biased region" description="Polar residues" evidence="1">
    <location>
        <begin position="221"/>
        <end position="232"/>
    </location>
</feature>
<keyword evidence="4" id="KW-1185">Reference proteome</keyword>
<evidence type="ECO:0000313" key="3">
    <source>
        <dbReference type="EMBL" id="ABB40228.1"/>
    </source>
</evidence>
<dbReference type="InterPro" id="IPR051928">
    <property type="entry name" value="NorD/CobT"/>
</dbReference>
<dbReference type="SUPFAM" id="SSF53300">
    <property type="entry name" value="vWA-like"/>
    <property type="match status" value="1"/>
</dbReference>
<feature type="domain" description="VWFA" evidence="2">
    <location>
        <begin position="377"/>
        <end position="509"/>
    </location>
</feature>
<dbReference type="Pfam" id="PF00092">
    <property type="entry name" value="VWA"/>
    <property type="match status" value="1"/>
</dbReference>
<accession>Q30VR8</accession>
<dbReference type="Gene3D" id="3.40.50.410">
    <property type="entry name" value="von Willebrand factor, type A domain"/>
    <property type="match status" value="1"/>
</dbReference>
<dbReference type="Proteomes" id="UP000002710">
    <property type="component" value="Chromosome"/>
</dbReference>
<name>Q30VR8_OLEA2</name>
<dbReference type="InterPro" id="IPR006538">
    <property type="entry name" value="CobT"/>
</dbReference>
<dbReference type="RefSeq" id="WP_011369143.1">
    <property type="nucleotide sequence ID" value="NC_007519.1"/>
</dbReference>
<dbReference type="PANTHER" id="PTHR41248:SF1">
    <property type="entry name" value="NORD PROTEIN"/>
    <property type="match status" value="1"/>
</dbReference>
<sequence length="547" mass="60527">MTTSTRHRHILRSLPLLASALGRRYGVTIRIGGTEAYTDGNVIQLPALPVQYDESFINLVRGYTDHEAAHIRHTDFDVLKRVQSPLERHVFNILEDWRVENAMSTIYPGSRRNFRWLIRYHFLNPDREPGNDKGTLVLDWLLLTVRSWDEPDLHSRCRKLGAMMDIGWPWLRLHIEAILHTMQGHCPDSRSCLQYARQVIDLLKRASCECGSTEEVPPSAPNKNKQAASSSLDCAPSERSASHGAQSGPPFSSDAHHAEVLQKLLRASEDNLPEDMSGVTGRSIAASVQNTPDSATLVVAQEGAKTITKLAPDALWEAEQATAGMRARFHGLLQSAHFVRGSNARRGRLDTHALHRTAVDDPRIFLRQIQRPGINTAVHILMDCSGSMRKRIHLASQATYAVAKALDHTGINIGVTAFPATYQKQIGWASVRPLIRHGERMHTEFSLASGGSTPLGPALWWVMQQMLPLQESRKIVLIITDGDPDCSSAAKEAIAAAQKTEIELYGIGIMSSSITELIPRKSQVIWTLPGLAPAMLSILKQALLPTS</sequence>
<dbReference type="InterPro" id="IPR002035">
    <property type="entry name" value="VWF_A"/>
</dbReference>
<dbReference type="KEGG" id="dde:Dde_3435"/>
<dbReference type="AlphaFoldDB" id="Q30VR8"/>
<evidence type="ECO:0000259" key="2">
    <source>
        <dbReference type="PROSITE" id="PS50234"/>
    </source>
</evidence>
<dbReference type="STRING" id="207559.Dde_3435"/>
<evidence type="ECO:0000256" key="1">
    <source>
        <dbReference type="SAM" id="MobiDB-lite"/>
    </source>
</evidence>
<dbReference type="HOGENOM" id="CLU_024864_0_0_7"/>
<dbReference type="eggNOG" id="COG4547">
    <property type="taxonomic scope" value="Bacteria"/>
</dbReference>
<dbReference type="PROSITE" id="PS50234">
    <property type="entry name" value="VWFA"/>
    <property type="match status" value="1"/>
</dbReference>
<gene>
    <name evidence="3" type="ordered locus">Dde_3435</name>
</gene>
<proteinExistence type="predicted"/>
<reference evidence="3 4" key="1">
    <citation type="journal article" date="2011" name="J. Bacteriol.">
        <title>Complete genome sequence and updated annotation of Desulfovibrio alaskensis G20.</title>
        <authorList>
            <person name="Hauser L.J."/>
            <person name="Land M.L."/>
            <person name="Brown S.D."/>
            <person name="Larimer F."/>
            <person name="Keller K.L."/>
            <person name="Rapp-Giles B.J."/>
            <person name="Price M.N."/>
            <person name="Lin M."/>
            <person name="Bruce D.C."/>
            <person name="Detter J.C."/>
            <person name="Tapia R."/>
            <person name="Han C.S."/>
            <person name="Goodwin L.A."/>
            <person name="Cheng J.F."/>
            <person name="Pitluck S."/>
            <person name="Copeland A."/>
            <person name="Lucas S."/>
            <person name="Nolan M."/>
            <person name="Lapidus A.L."/>
            <person name="Palumbo A.V."/>
            <person name="Wall J.D."/>
        </authorList>
    </citation>
    <scope>NUCLEOTIDE SEQUENCE [LARGE SCALE GENOMIC DNA]</scope>
    <source>
        <strain evidence="4">ATCC BAA 1058 / DSM 17464 / G20</strain>
    </source>
</reference>
<dbReference type="EMBL" id="CP000112">
    <property type="protein sequence ID" value="ABB40228.1"/>
    <property type="molecule type" value="Genomic_DNA"/>
</dbReference>
<feature type="region of interest" description="Disordered" evidence="1">
    <location>
        <begin position="211"/>
        <end position="254"/>
    </location>
</feature>
<dbReference type="Pfam" id="PF06213">
    <property type="entry name" value="CobT"/>
    <property type="match status" value="1"/>
</dbReference>
<dbReference type="GO" id="GO:0009236">
    <property type="term" value="P:cobalamin biosynthetic process"/>
    <property type="evidence" value="ECO:0007669"/>
    <property type="project" value="InterPro"/>
</dbReference>